<evidence type="ECO:0000313" key="3">
    <source>
        <dbReference type="Proteomes" id="UP000695562"/>
    </source>
</evidence>
<accession>A0A8J4PN98</accession>
<dbReference type="EMBL" id="AJWJ01000647">
    <property type="protein sequence ID" value="KAF2069516.1"/>
    <property type="molecule type" value="Genomic_DNA"/>
</dbReference>
<reference evidence="2" key="1">
    <citation type="submission" date="2020-01" db="EMBL/GenBank/DDBJ databases">
        <title>Development of genomics and gene disruption for Polysphondylium violaceum indicates a role for the polyketide synthase stlB in stalk morphogenesis.</title>
        <authorList>
            <person name="Narita B."/>
            <person name="Kawabe Y."/>
            <person name="Kin K."/>
            <person name="Saito T."/>
            <person name="Gibbs R."/>
            <person name="Kuspa A."/>
            <person name="Muzny D."/>
            <person name="Queller D."/>
            <person name="Richards S."/>
            <person name="Strassman J."/>
            <person name="Sucgang R."/>
            <person name="Worley K."/>
            <person name="Schaap P."/>
        </authorList>
    </citation>
    <scope>NUCLEOTIDE SEQUENCE</scope>
    <source>
        <strain evidence="2">QSvi11</strain>
    </source>
</reference>
<feature type="chain" id="PRO_5035265626" evidence="1">
    <location>
        <begin position="18"/>
        <end position="363"/>
    </location>
</feature>
<gene>
    <name evidence="2" type="ORF">CYY_009163</name>
</gene>
<dbReference type="Pfam" id="PF04882">
    <property type="entry name" value="Peroxin-3"/>
    <property type="match status" value="1"/>
</dbReference>
<organism evidence="2 3">
    <name type="scientific">Polysphondylium violaceum</name>
    <dbReference type="NCBI Taxonomy" id="133409"/>
    <lineage>
        <taxon>Eukaryota</taxon>
        <taxon>Amoebozoa</taxon>
        <taxon>Evosea</taxon>
        <taxon>Eumycetozoa</taxon>
        <taxon>Dictyostelia</taxon>
        <taxon>Dictyosteliales</taxon>
        <taxon>Dictyosteliaceae</taxon>
        <taxon>Polysphondylium</taxon>
    </lineage>
</organism>
<dbReference type="PANTHER" id="PTHR28080:SF1">
    <property type="entry name" value="PEROXISOMAL BIOGENESIS FACTOR 3"/>
    <property type="match status" value="1"/>
</dbReference>
<keyword evidence="1" id="KW-0732">Signal</keyword>
<dbReference type="GO" id="GO:0030674">
    <property type="term" value="F:protein-macromolecule adaptor activity"/>
    <property type="evidence" value="ECO:0007669"/>
    <property type="project" value="TreeGrafter"/>
</dbReference>
<dbReference type="AlphaFoldDB" id="A0A8J4PN98"/>
<name>A0A8J4PN98_9MYCE</name>
<protein>
    <submittedName>
        <fullName evidence="2">Uncharacterized protein</fullName>
    </submittedName>
</protein>
<comment type="caution">
    <text evidence="2">The sequence shown here is derived from an EMBL/GenBank/DDBJ whole genome shotgun (WGS) entry which is preliminary data.</text>
</comment>
<dbReference type="PANTHER" id="PTHR28080">
    <property type="entry name" value="PEROXISOMAL BIOGENESIS FACTOR 3"/>
    <property type="match status" value="1"/>
</dbReference>
<dbReference type="GO" id="GO:0005778">
    <property type="term" value="C:peroxisomal membrane"/>
    <property type="evidence" value="ECO:0007669"/>
    <property type="project" value="InterPro"/>
</dbReference>
<dbReference type="OrthoDB" id="45930at2759"/>
<evidence type="ECO:0000256" key="1">
    <source>
        <dbReference type="SAM" id="SignalP"/>
    </source>
</evidence>
<sequence>MNVFLLSLGGGIASLYAILSTQQKRNMIKGAKDRVSSYFTSSQDFSNNTVDFVLDNFFEKNNGLERIETPSIAMIRNAAKDPIEKNRLTDQLKISIMTKLFATMYTIPLIFVFNRIQVNIIGRYCYLDFIVQKDKQQVPKRLVDETTEKQYFSFINHLFDQTFNRFVSIIQNHLEIHLKDWKIEEQSSYESFLRLMLKIRSSFESSNILSSNHKDSLLKYLIPDEDEGGNSSNDSLTMLFNETRNIFESQKFYGILKECINQSFLEFTKNIRNDFESNKKSGAAMAINDNIIIPSFLPIEMEIPKPLSTMHNIVLLPKINKLVSQISKTSQRLDIITKMSQLESVKSFNYSILTNDLNFNKVF</sequence>
<feature type="signal peptide" evidence="1">
    <location>
        <begin position="1"/>
        <end position="17"/>
    </location>
</feature>
<proteinExistence type="predicted"/>
<dbReference type="InterPro" id="IPR006966">
    <property type="entry name" value="Peroxin-3"/>
</dbReference>
<dbReference type="GO" id="GO:0045046">
    <property type="term" value="P:protein import into peroxisome membrane"/>
    <property type="evidence" value="ECO:0007669"/>
    <property type="project" value="TreeGrafter"/>
</dbReference>
<keyword evidence="3" id="KW-1185">Reference proteome</keyword>
<evidence type="ECO:0000313" key="2">
    <source>
        <dbReference type="EMBL" id="KAF2069516.1"/>
    </source>
</evidence>
<dbReference type="Proteomes" id="UP000695562">
    <property type="component" value="Unassembled WGS sequence"/>
</dbReference>